<proteinExistence type="predicted"/>
<dbReference type="EMBL" id="CWJL01000015">
    <property type="protein sequence ID" value="CRY67904.1"/>
    <property type="molecule type" value="Genomic_DNA"/>
</dbReference>
<dbReference type="Proteomes" id="UP000044625">
    <property type="component" value="Unassembled WGS sequence"/>
</dbReference>
<dbReference type="Proteomes" id="UP000045840">
    <property type="component" value="Unassembled WGS sequence"/>
</dbReference>
<reference evidence="1" key="1">
    <citation type="submission" date="2015-03" db="EMBL/GenBank/DDBJ databases">
        <authorList>
            <person name="Murphy D."/>
        </authorList>
    </citation>
    <scope>NUCLEOTIDE SEQUENCE [LARGE SCALE GENOMIC DNA]</scope>
    <source>
        <strain evidence="1">A125KOH2</strain>
    </source>
</reference>
<reference evidence="4" key="2">
    <citation type="submission" date="2015-03" db="EMBL/GenBank/DDBJ databases">
        <authorList>
            <consortium name="Pathogen Informatics"/>
        </authorList>
    </citation>
    <scope>NUCLEOTIDE SEQUENCE [LARGE SCALE GENOMIC DNA]</scope>
    <source>
        <strain evidence="4">A125KOH2</strain>
    </source>
</reference>
<keyword evidence="3" id="KW-1185">Reference proteome</keyword>
<evidence type="ECO:0000313" key="4">
    <source>
        <dbReference type="Proteomes" id="UP000045840"/>
    </source>
</evidence>
<reference evidence="2 3" key="3">
    <citation type="submission" date="2015-03" db="EMBL/GenBank/DDBJ databases">
        <authorList>
            <consortium name="Pathogen Informatics"/>
            <person name="Murphy D."/>
        </authorList>
    </citation>
    <scope>NUCLEOTIDE SEQUENCE [LARGE SCALE GENOMIC DNA]</scope>
    <source>
        <strain evidence="2">Type strain: CIP110230</strain>
        <strain evidence="3">type strain: CIP110230</strain>
    </source>
</reference>
<evidence type="ECO:0000313" key="2">
    <source>
        <dbReference type="EMBL" id="CRY67904.1"/>
    </source>
</evidence>
<organism evidence="1 4">
    <name type="scientific">Yersinia pekkanenii</name>
    <dbReference type="NCBI Taxonomy" id="1288385"/>
    <lineage>
        <taxon>Bacteria</taxon>
        <taxon>Pseudomonadati</taxon>
        <taxon>Pseudomonadota</taxon>
        <taxon>Gammaproteobacteria</taxon>
        <taxon>Enterobacterales</taxon>
        <taxon>Yersiniaceae</taxon>
        <taxon>Yersinia</taxon>
    </lineage>
</organism>
<name>A0A0T9P762_9GAMM</name>
<evidence type="ECO:0000313" key="1">
    <source>
        <dbReference type="EMBL" id="CNH49288.1"/>
    </source>
</evidence>
<accession>A0A0T9P762</accession>
<evidence type="ECO:0000313" key="3">
    <source>
        <dbReference type="Proteomes" id="UP000044625"/>
    </source>
</evidence>
<dbReference type="RefSeq" id="WP_049611716.1">
    <property type="nucleotide sequence ID" value="NZ_CAWMMU010000015.1"/>
</dbReference>
<protein>
    <submittedName>
        <fullName evidence="1">Uncharacterized protein</fullName>
    </submittedName>
</protein>
<dbReference type="EMBL" id="CQAZ01000010">
    <property type="protein sequence ID" value="CNH49288.1"/>
    <property type="molecule type" value="Genomic_DNA"/>
</dbReference>
<dbReference type="AlphaFoldDB" id="A0A0T9P762"/>
<sequence length="112" mass="12491">MKLSLTHAIILIPLFSYAENNYELVGKVNGIRISANTCHISFDAENSPYYSSGWHFSDGDSVCKIAIISYLMGKTVRATGEINTENELYTNTVKNITLGVQGIHWPPYHIPD</sequence>
<dbReference type="OrthoDB" id="6480013at2"/>
<gene>
    <name evidence="1" type="ORF">ERS008529_01369</name>
    <name evidence="2" type="ORF">ERS137968_02998</name>
</gene>